<accession>A0A6N6JAW8</accession>
<dbReference type="RefSeq" id="WP_159804106.1">
    <property type="nucleotide sequence ID" value="NZ_BLJE01000001.1"/>
</dbReference>
<reference evidence="2 3" key="1">
    <citation type="submission" date="2019-12" db="EMBL/GenBank/DDBJ databases">
        <title>Litoreibacter badius sp. nov., a novel bacteriochlorophyll a-containing bacterium in the genus Litoreibacter.</title>
        <authorList>
            <person name="Kanamuro M."/>
            <person name="Takabe Y."/>
            <person name="Mori K."/>
            <person name="Takaichi S."/>
            <person name="Hanada S."/>
        </authorList>
    </citation>
    <scope>NUCLEOTIDE SEQUENCE [LARGE SCALE GENOMIC DNA]</scope>
    <source>
        <strain evidence="2 3">K6</strain>
    </source>
</reference>
<protein>
    <submittedName>
        <fullName evidence="2">Uncharacterized protein</fullName>
    </submittedName>
</protein>
<dbReference type="AlphaFoldDB" id="A0A6N6JAW8"/>
<feature type="compositionally biased region" description="Low complexity" evidence="1">
    <location>
        <begin position="246"/>
        <end position="260"/>
    </location>
</feature>
<dbReference type="EMBL" id="BLJE01000001">
    <property type="protein sequence ID" value="GFE63137.1"/>
    <property type="molecule type" value="Genomic_DNA"/>
</dbReference>
<dbReference type="Proteomes" id="UP000436822">
    <property type="component" value="Unassembled WGS sequence"/>
</dbReference>
<name>A0A6N6JAW8_9RHOB</name>
<gene>
    <name evidence="2" type="ORF">KIN_02110</name>
</gene>
<keyword evidence="3" id="KW-1185">Reference proteome</keyword>
<evidence type="ECO:0000313" key="2">
    <source>
        <dbReference type="EMBL" id="GFE63137.1"/>
    </source>
</evidence>
<dbReference type="OrthoDB" id="8479154at2"/>
<comment type="caution">
    <text evidence="2">The sequence shown here is derived from an EMBL/GenBank/DDBJ whole genome shotgun (WGS) entry which is preliminary data.</text>
</comment>
<evidence type="ECO:0000256" key="1">
    <source>
        <dbReference type="SAM" id="MobiDB-lite"/>
    </source>
</evidence>
<proteinExistence type="predicted"/>
<organism evidence="2 3">
    <name type="scientific">Litoreibacter roseus</name>
    <dbReference type="NCBI Taxonomy" id="2601869"/>
    <lineage>
        <taxon>Bacteria</taxon>
        <taxon>Pseudomonadati</taxon>
        <taxon>Pseudomonadota</taxon>
        <taxon>Alphaproteobacteria</taxon>
        <taxon>Rhodobacterales</taxon>
        <taxon>Roseobacteraceae</taxon>
        <taxon>Litoreibacter</taxon>
    </lineage>
</organism>
<feature type="region of interest" description="Disordered" evidence="1">
    <location>
        <begin position="203"/>
        <end position="275"/>
    </location>
</feature>
<evidence type="ECO:0000313" key="3">
    <source>
        <dbReference type="Proteomes" id="UP000436822"/>
    </source>
</evidence>
<sequence>MGDNNKSQTVVAQTHPVKGSVTASFNFDVGSIGIARDQDGVVSESLSWGRNVTIDSGGTEWGWSASVPAGPLDLSVGQTFKEDGTYGTAGIDAGMFSVGIEPHEDNPITHWDATASTARSVARDGTVVENADSRRINGQDHHVYKVIGPDGTVKEHVVPMAPGHQLYRGSGYYNNFVERHGIIDPQYAELQAQIEAALTPSPKTGFGLNGTTGWFDGVDRNEGNEGNEATATTGSGRNGTKGWFDGQSGNEGNEGNESNEGNGGRDSSGGKPILLDLDGDGVEITELSKSTVFMDAGGDGLLHRTAWAAAGDAVLVFDDDGDGAISEKKEYVFTEWDPTAKDDLAALRAVFDSNDDGVLNASDAQFADFKLLVTNPDGSTEAKTLAELGIAEIDLTADTTRIELPDGSMITGQTTFTRTDGTIGTVANATLFAEAQGYKVDQIESTDGSGNRVVVSTAYAATGDVAYRVTSVTSFDGANITNSYDDNGDGAVDRTQTITTVTNSDGSRTETVANYSGAILTTAILTNQVVTTTSSDGTDVLVQRDSTGGGWFDQEESRITNVDGSRSIVVNDLAEDGSVIRGSSEITLLMD</sequence>